<dbReference type="AlphaFoldDB" id="A0A1V6PSY2"/>
<protein>
    <recommendedName>
        <fullName evidence="3">AMP-dependent synthetase/ligase domain-containing protein</fullName>
    </recommendedName>
</protein>
<gene>
    <name evidence="1" type="ORF">PENANT_c043G01237</name>
</gene>
<dbReference type="OrthoDB" id="10047078at2759"/>
<evidence type="ECO:0008006" key="3">
    <source>
        <dbReference type="Google" id="ProtNLM"/>
    </source>
</evidence>
<sequence>MSTEPYLLSEVLAVARRHPFYFPDIVYPPSAEDVKSAREQANGHEMASPSSQKLLTKKDLYKVIERLVCDMSPKNTYRKSCYTSMTGGGSGGVPLFFATDVHENRRHRAWFGQFLNSTGVIKETDWVLTSHFAGHFYRSMDLTAEIIENSGATVLCGGSYMTPAEIIKGLIDYHVNVLSGESSQIVNAVQYISTLPQEQRAKINIEKVVYTSEMLTPNQRAFVETTLGAVSICSMLGSAEAGPWAISNPDLTGNPSIAGSQDFIFDTRAMLIEIFPSSIMEVNSDLASIPDTLPDGESGIIVQTSLHRLRNPLIRYITGDIGSVHALPETAFAQLSERDRPFFRVLRLYGRDRRFSFEWDGMYFEFEALTAMLSSEDCGVLQWQLILDHHETSPRSAIEVRLLCSSGKEISSDALSDRVKAFFNVYSGNQGRLSVTILDDVNGFVRSTTGNKVIKFVDRFN</sequence>
<proteinExistence type="predicted"/>
<dbReference type="PANTHER" id="PTHR43845">
    <property type="entry name" value="BLR5969 PROTEIN"/>
    <property type="match status" value="1"/>
</dbReference>
<keyword evidence="2" id="KW-1185">Reference proteome</keyword>
<dbReference type="PANTHER" id="PTHR43845:SF1">
    <property type="entry name" value="BLR5969 PROTEIN"/>
    <property type="match status" value="1"/>
</dbReference>
<dbReference type="EMBL" id="MDYN01000043">
    <property type="protein sequence ID" value="OQD79822.1"/>
    <property type="molecule type" value="Genomic_DNA"/>
</dbReference>
<dbReference type="STRING" id="416450.A0A1V6PSY2"/>
<evidence type="ECO:0000313" key="1">
    <source>
        <dbReference type="EMBL" id="OQD79822.1"/>
    </source>
</evidence>
<comment type="caution">
    <text evidence="1">The sequence shown here is derived from an EMBL/GenBank/DDBJ whole genome shotgun (WGS) entry which is preliminary data.</text>
</comment>
<dbReference type="Gene3D" id="3.40.50.12780">
    <property type="entry name" value="N-terminal domain of ligase-like"/>
    <property type="match status" value="1"/>
</dbReference>
<reference evidence="2" key="1">
    <citation type="journal article" date="2017" name="Nat. Microbiol.">
        <title>Global analysis of biosynthetic gene clusters reveals vast potential of secondary metabolite production in Penicillium species.</title>
        <authorList>
            <person name="Nielsen J.C."/>
            <person name="Grijseels S."/>
            <person name="Prigent S."/>
            <person name="Ji B."/>
            <person name="Dainat J."/>
            <person name="Nielsen K.F."/>
            <person name="Frisvad J.C."/>
            <person name="Workman M."/>
            <person name="Nielsen J."/>
        </authorList>
    </citation>
    <scope>NUCLEOTIDE SEQUENCE [LARGE SCALE GENOMIC DNA]</scope>
    <source>
        <strain evidence="2">IBT 31811</strain>
    </source>
</reference>
<dbReference type="SUPFAM" id="SSF56801">
    <property type="entry name" value="Acetyl-CoA synthetase-like"/>
    <property type="match status" value="1"/>
</dbReference>
<name>A0A1V6PSY2_9EURO</name>
<accession>A0A1V6PSY2</accession>
<dbReference type="Proteomes" id="UP000191672">
    <property type="component" value="Unassembled WGS sequence"/>
</dbReference>
<organism evidence="1 2">
    <name type="scientific">Penicillium antarcticum</name>
    <dbReference type="NCBI Taxonomy" id="416450"/>
    <lineage>
        <taxon>Eukaryota</taxon>
        <taxon>Fungi</taxon>
        <taxon>Dikarya</taxon>
        <taxon>Ascomycota</taxon>
        <taxon>Pezizomycotina</taxon>
        <taxon>Eurotiomycetes</taxon>
        <taxon>Eurotiomycetidae</taxon>
        <taxon>Eurotiales</taxon>
        <taxon>Aspergillaceae</taxon>
        <taxon>Penicillium</taxon>
    </lineage>
</organism>
<dbReference type="InterPro" id="IPR042099">
    <property type="entry name" value="ANL_N_sf"/>
</dbReference>
<evidence type="ECO:0000313" key="2">
    <source>
        <dbReference type="Proteomes" id="UP000191672"/>
    </source>
</evidence>